<feature type="compositionally biased region" description="Polar residues" evidence="4">
    <location>
        <begin position="131"/>
        <end position="142"/>
    </location>
</feature>
<keyword evidence="2" id="KW-0863">Zinc-finger</keyword>
<keyword evidence="1" id="KW-0479">Metal-binding</keyword>
<dbReference type="Pfam" id="PF00641">
    <property type="entry name" value="Zn_ribbon_RanBP"/>
    <property type="match status" value="1"/>
</dbReference>
<gene>
    <name evidence="6" type="ORF">LSALG_LOCUS30833</name>
</gene>
<evidence type="ECO:0000256" key="1">
    <source>
        <dbReference type="ARBA" id="ARBA00022723"/>
    </source>
</evidence>
<keyword evidence="3" id="KW-0862">Zinc</keyword>
<feature type="domain" description="RanBP2-type" evidence="5">
    <location>
        <begin position="104"/>
        <end position="130"/>
    </location>
</feature>
<dbReference type="SUPFAM" id="SSF90209">
    <property type="entry name" value="Ran binding protein zinc finger-like"/>
    <property type="match status" value="2"/>
</dbReference>
<reference evidence="6" key="1">
    <citation type="submission" date="2023-04" db="EMBL/GenBank/DDBJ databases">
        <authorList>
            <person name="Vijverberg K."/>
            <person name="Xiong W."/>
            <person name="Schranz E."/>
        </authorList>
    </citation>
    <scope>NUCLEOTIDE SEQUENCE</scope>
</reference>
<name>A0AA36EDM5_LACSI</name>
<dbReference type="GO" id="GO:0008270">
    <property type="term" value="F:zinc ion binding"/>
    <property type="evidence" value="ECO:0007669"/>
    <property type="project" value="UniProtKB-KW"/>
</dbReference>
<dbReference type="InterPro" id="IPR001876">
    <property type="entry name" value="Znf_RanBP2"/>
</dbReference>
<evidence type="ECO:0000313" key="7">
    <source>
        <dbReference type="Proteomes" id="UP001177003"/>
    </source>
</evidence>
<dbReference type="PANTHER" id="PTHR12999:SF24">
    <property type="entry name" value="RANBP2-TYPE DOMAIN-CONTAINING PROTEIN"/>
    <property type="match status" value="1"/>
</dbReference>
<dbReference type="EMBL" id="OX465082">
    <property type="protein sequence ID" value="CAI9291702.1"/>
    <property type="molecule type" value="Genomic_DNA"/>
</dbReference>
<evidence type="ECO:0000256" key="4">
    <source>
        <dbReference type="SAM" id="MobiDB-lite"/>
    </source>
</evidence>
<dbReference type="PANTHER" id="PTHR12999">
    <property type="entry name" value="ZINC FINGER RAN-BINDING DOMAIN-CONTAINING PROTEIN 2 ZRANB2-RELATED"/>
    <property type="match status" value="1"/>
</dbReference>
<keyword evidence="7" id="KW-1185">Reference proteome</keyword>
<dbReference type="InterPro" id="IPR036443">
    <property type="entry name" value="Znf_RanBP2_sf"/>
</dbReference>
<evidence type="ECO:0000259" key="5">
    <source>
        <dbReference type="SMART" id="SM00547"/>
    </source>
</evidence>
<evidence type="ECO:0000256" key="2">
    <source>
        <dbReference type="ARBA" id="ARBA00022771"/>
    </source>
</evidence>
<organism evidence="6 7">
    <name type="scientific">Lactuca saligna</name>
    <name type="common">Willowleaf lettuce</name>
    <dbReference type="NCBI Taxonomy" id="75948"/>
    <lineage>
        <taxon>Eukaryota</taxon>
        <taxon>Viridiplantae</taxon>
        <taxon>Streptophyta</taxon>
        <taxon>Embryophyta</taxon>
        <taxon>Tracheophyta</taxon>
        <taxon>Spermatophyta</taxon>
        <taxon>Magnoliopsida</taxon>
        <taxon>eudicotyledons</taxon>
        <taxon>Gunneridae</taxon>
        <taxon>Pentapetalae</taxon>
        <taxon>asterids</taxon>
        <taxon>campanulids</taxon>
        <taxon>Asterales</taxon>
        <taxon>Asteraceae</taxon>
        <taxon>Cichorioideae</taxon>
        <taxon>Cichorieae</taxon>
        <taxon>Lactucinae</taxon>
        <taxon>Lactuca</taxon>
    </lineage>
</organism>
<dbReference type="Proteomes" id="UP001177003">
    <property type="component" value="Chromosome 6"/>
</dbReference>
<proteinExistence type="predicted"/>
<dbReference type="AlphaFoldDB" id="A0AA36EDM5"/>
<accession>A0AA36EDM5</accession>
<dbReference type="SMART" id="SM00547">
    <property type="entry name" value="ZnF_RBZ"/>
    <property type="match status" value="2"/>
</dbReference>
<protein>
    <recommendedName>
        <fullName evidence="5">RanBP2-type domain-containing protein</fullName>
    </recommendedName>
</protein>
<dbReference type="Gene3D" id="4.10.1060.10">
    <property type="entry name" value="Zinc finger, RanBP2-type"/>
    <property type="match status" value="2"/>
</dbReference>
<feature type="region of interest" description="Disordered" evidence="4">
    <location>
        <begin position="129"/>
        <end position="148"/>
    </location>
</feature>
<evidence type="ECO:0000313" key="6">
    <source>
        <dbReference type="EMBL" id="CAI9291702.1"/>
    </source>
</evidence>
<sequence>MQTPQGYSSVTAGHYIGSGAPSSMYIGVQPYGSSLSLSMPPPYDVHVPSAYHYSYGIHLSGGSNPYRPLPPLLWWLNHRVYDLGFIQKRKQRKVLKTFYGKSDNDWVCPNCGNVNFSFRTICNMRKCNTPKRGSQASKSGKNSKGDMPDGSWKCDQCNNINYPFRTKCSRQNYGAEKPSESGKSPLEEAEENDQLLIGLFNLDPTRVFDIVLECFKLHPDNNVFLNLIPVFPKLARTCYNFYQSTPTKLAGENYLHSGQLMFKSLFVIYTRWTTTIFFDMEDLSFT</sequence>
<feature type="domain" description="RanBP2-type" evidence="5">
    <location>
        <begin position="150"/>
        <end position="174"/>
    </location>
</feature>
<evidence type="ECO:0000256" key="3">
    <source>
        <dbReference type="ARBA" id="ARBA00022833"/>
    </source>
</evidence>